<evidence type="ECO:0000259" key="5">
    <source>
        <dbReference type="PROSITE" id="PS51000"/>
    </source>
</evidence>
<evidence type="ECO:0000256" key="3">
    <source>
        <dbReference type="ARBA" id="ARBA00023125"/>
    </source>
</evidence>
<dbReference type="EMBL" id="FMWG01000007">
    <property type="protein sequence ID" value="SCZ67943.1"/>
    <property type="molecule type" value="Genomic_DNA"/>
</dbReference>
<dbReference type="Gene3D" id="3.40.50.1360">
    <property type="match status" value="1"/>
</dbReference>
<dbReference type="PANTHER" id="PTHR30363">
    <property type="entry name" value="HTH-TYPE TRANSCRIPTIONAL REGULATOR SRLR-RELATED"/>
    <property type="match status" value="1"/>
</dbReference>
<dbReference type="InterPro" id="IPR036390">
    <property type="entry name" value="WH_DNA-bd_sf"/>
</dbReference>
<dbReference type="InterPro" id="IPR014036">
    <property type="entry name" value="DeoR-like_C"/>
</dbReference>
<dbReference type="AlphaFoldDB" id="A0A1G5R1J1"/>
<dbReference type="Pfam" id="PF08220">
    <property type="entry name" value="HTH_DeoR"/>
    <property type="match status" value="1"/>
</dbReference>
<keyword evidence="1" id="KW-0678">Repressor</keyword>
<dbReference type="PANTHER" id="PTHR30363:SF4">
    <property type="entry name" value="GLYCEROL-3-PHOSPHATE REGULON REPRESSOR"/>
    <property type="match status" value="1"/>
</dbReference>
<dbReference type="PROSITE" id="PS00894">
    <property type="entry name" value="HTH_DEOR_1"/>
    <property type="match status" value="1"/>
</dbReference>
<dbReference type="Pfam" id="PF00455">
    <property type="entry name" value="DeoRC"/>
    <property type="match status" value="1"/>
</dbReference>
<feature type="domain" description="HTH deoR-type" evidence="5">
    <location>
        <begin position="12"/>
        <end position="67"/>
    </location>
</feature>
<proteinExistence type="predicted"/>
<keyword evidence="7" id="KW-1185">Reference proteome</keyword>
<name>A0A1G5R1J1_9RHOB</name>
<protein>
    <submittedName>
        <fullName evidence="6">Transcriptional regulator, DeoR family</fullName>
    </submittedName>
</protein>
<dbReference type="RefSeq" id="WP_232716463.1">
    <property type="nucleotide sequence ID" value="NZ_FMWG01000007.1"/>
</dbReference>
<dbReference type="InterPro" id="IPR037171">
    <property type="entry name" value="NagB/RpiA_transferase-like"/>
</dbReference>
<evidence type="ECO:0000313" key="6">
    <source>
        <dbReference type="EMBL" id="SCZ67943.1"/>
    </source>
</evidence>
<accession>A0A1G5R1J1</accession>
<dbReference type="InterPro" id="IPR036388">
    <property type="entry name" value="WH-like_DNA-bd_sf"/>
</dbReference>
<dbReference type="PRINTS" id="PR00037">
    <property type="entry name" value="HTHLACR"/>
</dbReference>
<keyword evidence="2" id="KW-0805">Transcription regulation</keyword>
<dbReference type="GO" id="GO:0003700">
    <property type="term" value="F:DNA-binding transcription factor activity"/>
    <property type="evidence" value="ECO:0007669"/>
    <property type="project" value="InterPro"/>
</dbReference>
<organism evidence="6 7">
    <name type="scientific">Epibacterium ulvae</name>
    <dbReference type="NCBI Taxonomy" id="1156985"/>
    <lineage>
        <taxon>Bacteria</taxon>
        <taxon>Pseudomonadati</taxon>
        <taxon>Pseudomonadota</taxon>
        <taxon>Alphaproteobacteria</taxon>
        <taxon>Rhodobacterales</taxon>
        <taxon>Roseobacteraceae</taxon>
        <taxon>Epibacterium</taxon>
    </lineage>
</organism>
<dbReference type="STRING" id="1156985.SAMN04488118_107150"/>
<dbReference type="Gene3D" id="1.10.10.10">
    <property type="entry name" value="Winged helix-like DNA-binding domain superfamily/Winged helix DNA-binding domain"/>
    <property type="match status" value="1"/>
</dbReference>
<evidence type="ECO:0000256" key="2">
    <source>
        <dbReference type="ARBA" id="ARBA00023015"/>
    </source>
</evidence>
<gene>
    <name evidence="6" type="ORF">SAMN04488118_107150</name>
</gene>
<keyword evidence="3" id="KW-0238">DNA-binding</keyword>
<dbReference type="SMART" id="SM00420">
    <property type="entry name" value="HTH_DEOR"/>
    <property type="match status" value="1"/>
</dbReference>
<dbReference type="Proteomes" id="UP000198767">
    <property type="component" value="Unassembled WGS sequence"/>
</dbReference>
<evidence type="ECO:0000256" key="4">
    <source>
        <dbReference type="ARBA" id="ARBA00023163"/>
    </source>
</evidence>
<dbReference type="InterPro" id="IPR018356">
    <property type="entry name" value="Tscrpt_reg_HTH_DeoR_CS"/>
</dbReference>
<dbReference type="PROSITE" id="PS51000">
    <property type="entry name" value="HTH_DEOR_2"/>
    <property type="match status" value="1"/>
</dbReference>
<evidence type="ECO:0000256" key="1">
    <source>
        <dbReference type="ARBA" id="ARBA00022491"/>
    </source>
</evidence>
<dbReference type="InterPro" id="IPR050313">
    <property type="entry name" value="Carb_Metab_HTH_regulators"/>
</dbReference>
<evidence type="ECO:0000313" key="7">
    <source>
        <dbReference type="Proteomes" id="UP000198767"/>
    </source>
</evidence>
<dbReference type="SMART" id="SM01134">
    <property type="entry name" value="DeoRC"/>
    <property type="match status" value="1"/>
</dbReference>
<dbReference type="SUPFAM" id="SSF46785">
    <property type="entry name" value="Winged helix' DNA-binding domain"/>
    <property type="match status" value="1"/>
</dbReference>
<dbReference type="SUPFAM" id="SSF100950">
    <property type="entry name" value="NagB/RpiA/CoA transferase-like"/>
    <property type="match status" value="1"/>
</dbReference>
<dbReference type="InterPro" id="IPR001034">
    <property type="entry name" value="DeoR_HTH"/>
</dbReference>
<reference evidence="6 7" key="1">
    <citation type="submission" date="2016-10" db="EMBL/GenBank/DDBJ databases">
        <authorList>
            <person name="de Groot N.N."/>
        </authorList>
    </citation>
    <scope>NUCLEOTIDE SEQUENCE [LARGE SCALE GENOMIC DNA]</scope>
    <source>
        <strain evidence="6 7">U95</strain>
    </source>
</reference>
<sequence>MTHAHTHDRMAGDARKSTIVEILRADGRVSVDALARQFSVTVHTIRRDLTELADAGHLERVHGGAILAKGTTNIDYVQRQQLNAEGKQHIAKSCAQAIPNDACVFINIGTTTEAVARELLGHKGLIVVTNSLNTANILAANPDIDIVVAGGSLRRADGGLLGNLTTQVVDLFKFDYAVISCAAIDADGELLDFDLQEVHATRSIINRARSTFVVVDHSKIMRAAPGRVGTLHDIDALFTDRALPKDLHTRWAAMDVELNITTGET</sequence>
<keyword evidence="4" id="KW-0804">Transcription</keyword>
<dbReference type="GO" id="GO:0003677">
    <property type="term" value="F:DNA binding"/>
    <property type="evidence" value="ECO:0007669"/>
    <property type="project" value="UniProtKB-KW"/>
</dbReference>